<dbReference type="InterPro" id="IPR000182">
    <property type="entry name" value="GNAT_dom"/>
</dbReference>
<evidence type="ECO:0000313" key="10">
    <source>
        <dbReference type="EMBL" id="SEI84029.1"/>
    </source>
</evidence>
<accession>A0A1H6TVG4</accession>
<evidence type="ECO:0000259" key="9">
    <source>
        <dbReference type="PROSITE" id="PS51186"/>
    </source>
</evidence>
<evidence type="ECO:0000256" key="3">
    <source>
        <dbReference type="ARBA" id="ARBA00012355"/>
    </source>
</evidence>
<dbReference type="Proteomes" id="UP000242999">
    <property type="component" value="Unassembled WGS sequence"/>
</dbReference>
<proteinExistence type="inferred from homology"/>
<gene>
    <name evidence="8" type="primary">ectA</name>
    <name evidence="10" type="ORF">SAMN05421831_11244</name>
</gene>
<comment type="similarity">
    <text evidence="2 8">Belongs to the acetyltransferase family. EctA subfamily.</text>
</comment>
<dbReference type="Gene3D" id="3.40.630.30">
    <property type="match status" value="1"/>
</dbReference>
<reference evidence="11" key="1">
    <citation type="submission" date="2016-10" db="EMBL/GenBank/DDBJ databases">
        <authorList>
            <person name="Varghese N."/>
            <person name="Submissions S."/>
        </authorList>
    </citation>
    <scope>NUCLEOTIDE SEQUENCE [LARGE SCALE GENOMIC DNA]</scope>
    <source>
        <strain evidence="11">DSM 7165</strain>
    </source>
</reference>
<sequence length="182" mass="19895">MQSTSIEHKLLFRHPNKDDGVAIHRLIDACKPLDLNSVYNYLLLCTHFSSSCLVAELDGEIQGFVSGYIKPAQAGGDPEIFQSQDASSSSASTYFLWQIAIGAPLRGQGMGLRLIEQVLASASCAQVQALETSITPSNQASWALFRSFARQRQASLQSADWFSAAQLGGEHEPEHLLRISWA</sequence>
<dbReference type="EMBL" id="FNYH01000012">
    <property type="protein sequence ID" value="SEI84029.1"/>
    <property type="molecule type" value="Genomic_DNA"/>
</dbReference>
<dbReference type="GO" id="GO:0019491">
    <property type="term" value="P:ectoine biosynthetic process"/>
    <property type="evidence" value="ECO:0007669"/>
    <property type="project" value="UniProtKB-UniPathway"/>
</dbReference>
<dbReference type="Pfam" id="PF00583">
    <property type="entry name" value="Acetyltransf_1"/>
    <property type="match status" value="1"/>
</dbReference>
<evidence type="ECO:0000256" key="4">
    <source>
        <dbReference type="ARBA" id="ARBA00017935"/>
    </source>
</evidence>
<evidence type="ECO:0000256" key="5">
    <source>
        <dbReference type="ARBA" id="ARBA00022679"/>
    </source>
</evidence>
<dbReference type="GO" id="GO:0033816">
    <property type="term" value="F:diaminobutyrate acetyltransferase activity"/>
    <property type="evidence" value="ECO:0007669"/>
    <property type="project" value="UniProtKB-EC"/>
</dbReference>
<dbReference type="SUPFAM" id="SSF55729">
    <property type="entry name" value="Acyl-CoA N-acyltransferases (Nat)"/>
    <property type="match status" value="1"/>
</dbReference>
<evidence type="ECO:0000256" key="1">
    <source>
        <dbReference type="ARBA" id="ARBA00004978"/>
    </source>
</evidence>
<evidence type="ECO:0000256" key="6">
    <source>
        <dbReference type="ARBA" id="ARBA00023315"/>
    </source>
</evidence>
<dbReference type="CDD" id="cd04301">
    <property type="entry name" value="NAT_SF"/>
    <property type="match status" value="1"/>
</dbReference>
<keyword evidence="5 8" id="KW-0808">Transferase</keyword>
<comment type="catalytic activity">
    <reaction evidence="7 8">
        <text>L-2,4-diaminobutanoate + acetyl-CoA = (2S)-4-acetamido-2-aminobutanoate + CoA + H(+)</text>
        <dbReference type="Rhea" id="RHEA:16901"/>
        <dbReference type="ChEBI" id="CHEBI:15378"/>
        <dbReference type="ChEBI" id="CHEBI:57287"/>
        <dbReference type="ChEBI" id="CHEBI:57288"/>
        <dbReference type="ChEBI" id="CHEBI:58761"/>
        <dbReference type="ChEBI" id="CHEBI:58929"/>
        <dbReference type="EC" id="2.3.1.178"/>
    </reaction>
</comment>
<comment type="function">
    <text evidence="8">Catalyzes the acetylation of L-2,4-diaminobutyrate (DABA) to gamma-N-acetyl-alpha,gamma-diaminobutyric acid (ADABA) with acetyl coenzyme A.</text>
</comment>
<dbReference type="EC" id="2.3.1.178" evidence="3 8"/>
<keyword evidence="6 8" id="KW-0012">Acyltransferase</keyword>
<dbReference type="OrthoDB" id="2436196at2"/>
<dbReference type="RefSeq" id="WP_093311577.1">
    <property type="nucleotide sequence ID" value="NZ_FNYH01000012.1"/>
</dbReference>
<dbReference type="PROSITE" id="PS51186">
    <property type="entry name" value="GNAT"/>
    <property type="match status" value="1"/>
</dbReference>
<name>A0A1H6TVG4_9GAMM</name>
<evidence type="ECO:0000256" key="2">
    <source>
        <dbReference type="ARBA" id="ARBA00010712"/>
    </source>
</evidence>
<evidence type="ECO:0000256" key="7">
    <source>
        <dbReference type="ARBA" id="ARBA00048924"/>
    </source>
</evidence>
<comment type="pathway">
    <text evidence="1 8">Amine and polyamine biosynthesis; ectoine biosynthesis; L-ectoine from L-aspartate 4-semialdehyde: step 2/3.</text>
</comment>
<evidence type="ECO:0000256" key="8">
    <source>
        <dbReference type="RuleBase" id="RU365045"/>
    </source>
</evidence>
<dbReference type="NCBIfam" id="TIGR02406">
    <property type="entry name" value="ectoine_EctA"/>
    <property type="match status" value="1"/>
</dbReference>
<dbReference type="InterPro" id="IPR012772">
    <property type="entry name" value="Ectoine_EctA"/>
</dbReference>
<feature type="domain" description="N-acetyltransferase" evidence="9">
    <location>
        <begin position="10"/>
        <end position="182"/>
    </location>
</feature>
<protein>
    <recommendedName>
        <fullName evidence="4 8">L-2,4-diaminobutyric acid acetyltransferase</fullName>
        <shortName evidence="8">DABA acetyltransferase</shortName>
        <ecNumber evidence="3 8">2.3.1.178</ecNumber>
    </recommendedName>
</protein>
<evidence type="ECO:0000313" key="11">
    <source>
        <dbReference type="Proteomes" id="UP000242999"/>
    </source>
</evidence>
<dbReference type="STRING" id="64971.SAMN05421831_11244"/>
<dbReference type="InterPro" id="IPR016181">
    <property type="entry name" value="Acyl_CoA_acyltransferase"/>
</dbReference>
<dbReference type="UniPathway" id="UPA00067">
    <property type="reaction ID" value="UER00122"/>
</dbReference>
<organism evidence="10 11">
    <name type="scientific">Allopseudospirillum japonicum</name>
    <dbReference type="NCBI Taxonomy" id="64971"/>
    <lineage>
        <taxon>Bacteria</taxon>
        <taxon>Pseudomonadati</taxon>
        <taxon>Pseudomonadota</taxon>
        <taxon>Gammaproteobacteria</taxon>
        <taxon>Oceanospirillales</taxon>
        <taxon>Oceanospirillaceae</taxon>
        <taxon>Allopseudospirillum</taxon>
    </lineage>
</organism>
<dbReference type="AlphaFoldDB" id="A0A1H6TVG4"/>
<keyword evidence="11" id="KW-1185">Reference proteome</keyword>